<dbReference type="EMBL" id="AJJU01000004">
    <property type="protein sequence ID" value="EID75553.1"/>
    <property type="molecule type" value="Genomic_DNA"/>
</dbReference>
<name>I0WGN7_9FLAO</name>
<reference evidence="2 3" key="1">
    <citation type="journal article" date="2012" name="J. Bacteriol.">
        <title>Genome Sequence of the Halotolerant Bacterium Imtechella halotolerans K1T.</title>
        <authorList>
            <person name="Kumar S."/>
            <person name="Vikram S."/>
            <person name="Subramanian S."/>
            <person name="Raghava G.P."/>
            <person name="Pinnaka A.K."/>
        </authorList>
    </citation>
    <scope>NUCLEOTIDE SEQUENCE [LARGE SCALE GENOMIC DNA]</scope>
    <source>
        <strain evidence="2 3">K1</strain>
    </source>
</reference>
<accession>I0WGN7</accession>
<sequence>MIPELLMHYLKYYLVPLLAMLLLSLVVVLVYNRIRYVLFLQRKRICLPIIATFLTDLTFSDLEKNELEAAVLDFKKKHPYHKEWFKRLVLSSIIDLSQNLKGDLVYNVRDIYVAFDLHKNSLKLIKSADWYQNCKGIFHFQTLHFKHGQKYIKPYISAKNEVLRSNAFIAHLYLTSEPLDFLVDYKYEISSVNEYKAVDVFYMKHAPIPKNIDRWLDAANDSIVILGIKVMVFYNYIGAAEKMITLLKHPNNRVLVEAIIAIRELYLLDAEEQLQLVFRDNNTIVQTEILKSLAVIGTEKTVSFISELVLDESIGDNVKLESLRTLKAVDHTNYDSNFTDSTQIEQMKKHINSPYL</sequence>
<evidence type="ECO:0000313" key="3">
    <source>
        <dbReference type="Proteomes" id="UP000005938"/>
    </source>
</evidence>
<dbReference type="InterPro" id="IPR011989">
    <property type="entry name" value="ARM-like"/>
</dbReference>
<proteinExistence type="predicted"/>
<keyword evidence="3" id="KW-1185">Reference proteome</keyword>
<evidence type="ECO:0000256" key="1">
    <source>
        <dbReference type="SAM" id="Phobius"/>
    </source>
</evidence>
<dbReference type="STRING" id="946077.W5A_05043"/>
<dbReference type="Proteomes" id="UP000005938">
    <property type="component" value="Unassembled WGS sequence"/>
</dbReference>
<evidence type="ECO:0008006" key="4">
    <source>
        <dbReference type="Google" id="ProtNLM"/>
    </source>
</evidence>
<keyword evidence="1" id="KW-0472">Membrane</keyword>
<dbReference type="SUPFAM" id="SSF48371">
    <property type="entry name" value="ARM repeat"/>
    <property type="match status" value="1"/>
</dbReference>
<keyword evidence="1" id="KW-1133">Transmembrane helix</keyword>
<evidence type="ECO:0000313" key="2">
    <source>
        <dbReference type="EMBL" id="EID75553.1"/>
    </source>
</evidence>
<protein>
    <recommendedName>
        <fullName evidence="4">HEAT repeat domain-containing protein</fullName>
    </recommendedName>
</protein>
<comment type="caution">
    <text evidence="2">The sequence shown here is derived from an EMBL/GenBank/DDBJ whole genome shotgun (WGS) entry which is preliminary data.</text>
</comment>
<feature type="transmembrane region" description="Helical" evidence="1">
    <location>
        <begin position="12"/>
        <end position="34"/>
    </location>
</feature>
<dbReference type="RefSeq" id="WP_008238088.1">
    <property type="nucleotide sequence ID" value="NZ_AJJU01000004.1"/>
</dbReference>
<dbReference type="OrthoDB" id="1374083at2"/>
<organism evidence="2 3">
    <name type="scientific">Imtechella halotolerans K1</name>
    <dbReference type="NCBI Taxonomy" id="946077"/>
    <lineage>
        <taxon>Bacteria</taxon>
        <taxon>Pseudomonadati</taxon>
        <taxon>Bacteroidota</taxon>
        <taxon>Flavobacteriia</taxon>
        <taxon>Flavobacteriales</taxon>
        <taxon>Flavobacteriaceae</taxon>
        <taxon>Imtechella</taxon>
    </lineage>
</organism>
<dbReference type="eggNOG" id="COG1413">
    <property type="taxonomic scope" value="Bacteria"/>
</dbReference>
<dbReference type="Gene3D" id="1.25.10.10">
    <property type="entry name" value="Leucine-rich Repeat Variant"/>
    <property type="match status" value="1"/>
</dbReference>
<dbReference type="InterPro" id="IPR016024">
    <property type="entry name" value="ARM-type_fold"/>
</dbReference>
<keyword evidence="1" id="KW-0812">Transmembrane</keyword>
<dbReference type="AlphaFoldDB" id="I0WGN7"/>
<gene>
    <name evidence="2" type="ORF">W5A_05043</name>
</gene>